<feature type="domain" description="PHD-type" evidence="6">
    <location>
        <begin position="337"/>
        <end position="393"/>
    </location>
</feature>
<evidence type="ECO:0000256" key="5">
    <source>
        <dbReference type="SAM" id="MobiDB-lite"/>
    </source>
</evidence>
<protein>
    <submittedName>
        <fullName evidence="9">PHD-type domain-containing protein</fullName>
    </submittedName>
</protein>
<dbReference type="PROSITE" id="PS51805">
    <property type="entry name" value="EPHD"/>
    <property type="match status" value="1"/>
</dbReference>
<dbReference type="InterPro" id="IPR011011">
    <property type="entry name" value="Znf_FYVE_PHD"/>
</dbReference>
<dbReference type="InterPro" id="IPR034732">
    <property type="entry name" value="EPHD"/>
</dbReference>
<dbReference type="InterPro" id="IPR019786">
    <property type="entry name" value="Zinc_finger_PHD-type_CS"/>
</dbReference>
<keyword evidence="1" id="KW-0479">Metal-binding</keyword>
<dbReference type="Gene3D" id="3.30.40.10">
    <property type="entry name" value="Zinc/RING finger domain, C3HC4 (zinc finger)"/>
    <property type="match status" value="2"/>
</dbReference>
<dbReference type="SUPFAM" id="SSF57903">
    <property type="entry name" value="FYVE/PHD zinc finger"/>
    <property type="match status" value="1"/>
</dbReference>
<feature type="region of interest" description="Disordered" evidence="5">
    <location>
        <begin position="151"/>
        <end position="207"/>
    </location>
</feature>
<dbReference type="Proteomes" id="UP000038045">
    <property type="component" value="Unplaced"/>
</dbReference>
<dbReference type="GO" id="GO:0008270">
    <property type="term" value="F:zinc ion binding"/>
    <property type="evidence" value="ECO:0007669"/>
    <property type="project" value="UniProtKB-KW"/>
</dbReference>
<evidence type="ECO:0000256" key="2">
    <source>
        <dbReference type="ARBA" id="ARBA00022771"/>
    </source>
</evidence>
<feature type="compositionally biased region" description="Acidic residues" evidence="5">
    <location>
        <begin position="151"/>
        <end position="160"/>
    </location>
</feature>
<dbReference type="PROSITE" id="PS01359">
    <property type="entry name" value="ZF_PHD_1"/>
    <property type="match status" value="1"/>
</dbReference>
<organism evidence="8 9">
    <name type="scientific">Parastrongyloides trichosuri</name>
    <name type="common">Possum-specific nematode worm</name>
    <dbReference type="NCBI Taxonomy" id="131310"/>
    <lineage>
        <taxon>Eukaryota</taxon>
        <taxon>Metazoa</taxon>
        <taxon>Ecdysozoa</taxon>
        <taxon>Nematoda</taxon>
        <taxon>Chromadorea</taxon>
        <taxon>Rhabditida</taxon>
        <taxon>Tylenchina</taxon>
        <taxon>Panagrolaimomorpha</taxon>
        <taxon>Strongyloidoidea</taxon>
        <taxon>Strongyloididae</taxon>
        <taxon>Parastrongyloides</taxon>
    </lineage>
</organism>
<evidence type="ECO:0000256" key="4">
    <source>
        <dbReference type="PROSITE-ProRule" id="PRU00146"/>
    </source>
</evidence>
<reference evidence="9" key="1">
    <citation type="submission" date="2017-02" db="UniProtKB">
        <authorList>
            <consortium name="WormBaseParasite"/>
        </authorList>
    </citation>
    <scope>IDENTIFICATION</scope>
</reference>
<keyword evidence="8" id="KW-1185">Reference proteome</keyword>
<feature type="domain" description="PHD-type" evidence="7">
    <location>
        <begin position="396"/>
        <end position="511"/>
    </location>
</feature>
<dbReference type="AlphaFoldDB" id="A0A0N4ZMI9"/>
<name>A0A0N4ZMI9_PARTI</name>
<evidence type="ECO:0000313" key="8">
    <source>
        <dbReference type="Proteomes" id="UP000038045"/>
    </source>
</evidence>
<accession>A0A0N4ZMI9</accession>
<evidence type="ECO:0000256" key="1">
    <source>
        <dbReference type="ARBA" id="ARBA00022723"/>
    </source>
</evidence>
<proteinExistence type="predicted"/>
<keyword evidence="2 4" id="KW-0863">Zinc-finger</keyword>
<dbReference type="PROSITE" id="PS50016">
    <property type="entry name" value="ZF_PHD_2"/>
    <property type="match status" value="1"/>
</dbReference>
<dbReference type="Pfam" id="PF13832">
    <property type="entry name" value="zf-HC5HC2H_2"/>
    <property type="match status" value="1"/>
</dbReference>
<dbReference type="WBParaSite" id="PTRK_0000975700.1">
    <property type="protein sequence ID" value="PTRK_0000975700.1"/>
    <property type="gene ID" value="PTRK_0000975700"/>
</dbReference>
<sequence>MSNHTSTSNSVSKDNGSSTHASNVKYEWIITRTYEKSEIHNLRQIISQQHSPQQTGGVYRYYECKELNCPARLRYSIYKDKDGIFLYTGLEHSCGYDWSSIVNGDIKYPLPNTKKLGNNKNKKGKRKSAGDIVVENNKKLKIDRKALSDLDDNYGEEDTDNTTVKKNDSNINDEDIDLNKNHVPHVVTEKEKLQLSPKGRGRRSKKFDKKPVNCLEFDNGPLDSILDDEEDFDCGEAAKDNDSSSELSSSDNESEEETPIINKRPKRQSVIRAMELKKITDECEKNNEDDYKESDDDDFDIFNEQNGKVKDKCKTLNNVHTPVRRFNPYEIYEVNTEMLCGFCLKDDNTHDILLECLCCEKKVHEHCYYVRNTFQPDRLRKTSQWFCNECLSGLQIGTCIACHRQHGVMKQTNNGWIHGFCALYNNDIIEGCVGNLEGPFYLAKTTAQRKGKCTFCEYDLESCTGFTIKCEADKCNVKYHPMCGLKCGATFNIYPDDKYRNLATTHCPLHTIPECDRAKSHSIYLASKTKFKRSFYISDKMKKVQDTHKKVFFEQKKLMDDAYKNWLFNIKNEDKYRLTTISTKLYKNMVDKHKKINGELDLQEAFVKYCDDNYVNEKMLKDKKNCDDSESMSDLLKRLLEISKKVDLMIPKINKKKLENPSIGDCNTIVKQIYEQLVSIHGETVSKIIENRENRIEECIVNNQILFVKGFLKFKKGFNNQCDDKNTDLWMKENINNLCKCLQYFIAILSKDGSQD</sequence>
<dbReference type="InterPro" id="IPR013083">
    <property type="entry name" value="Znf_RING/FYVE/PHD"/>
</dbReference>
<evidence type="ECO:0000256" key="3">
    <source>
        <dbReference type="ARBA" id="ARBA00022833"/>
    </source>
</evidence>
<keyword evidence="3" id="KW-0862">Zinc</keyword>
<evidence type="ECO:0000259" key="6">
    <source>
        <dbReference type="PROSITE" id="PS50016"/>
    </source>
</evidence>
<evidence type="ECO:0000313" key="9">
    <source>
        <dbReference type="WBParaSite" id="PTRK_0000975700.1"/>
    </source>
</evidence>
<evidence type="ECO:0000259" key="7">
    <source>
        <dbReference type="PROSITE" id="PS51805"/>
    </source>
</evidence>
<feature type="region of interest" description="Disordered" evidence="5">
    <location>
        <begin position="234"/>
        <end position="267"/>
    </location>
</feature>
<dbReference type="InterPro" id="IPR019787">
    <property type="entry name" value="Znf_PHD-finger"/>
</dbReference>